<dbReference type="Pfam" id="PF00209">
    <property type="entry name" value="SNF"/>
    <property type="match status" value="2"/>
</dbReference>
<name>A0ABV4M3N5_9VIBR</name>
<comment type="subcellular location">
    <subcellularLocation>
        <location evidence="1">Membrane</location>
        <topology evidence="1">Multi-pass membrane protein</topology>
    </subcellularLocation>
</comment>
<dbReference type="RefSeq" id="WP_371712643.1">
    <property type="nucleotide sequence ID" value="NZ_JBGONK010000033.1"/>
</dbReference>
<dbReference type="EMBL" id="JBGOOT010000001">
    <property type="protein sequence ID" value="MEZ8193518.1"/>
    <property type="molecule type" value="Genomic_DNA"/>
</dbReference>
<evidence type="ECO:0000256" key="2">
    <source>
        <dbReference type="ARBA" id="ARBA00022448"/>
    </source>
</evidence>
<feature type="transmembrane region" description="Helical" evidence="6">
    <location>
        <begin position="361"/>
        <end position="386"/>
    </location>
</feature>
<evidence type="ECO:0000256" key="1">
    <source>
        <dbReference type="ARBA" id="ARBA00004141"/>
    </source>
</evidence>
<reference evidence="7 8" key="1">
    <citation type="submission" date="2024-06" db="EMBL/GenBank/DDBJ databases">
        <authorList>
            <person name="Steensen K."/>
            <person name="Seneca J."/>
            <person name="Bartlau N."/>
            <person name="Yu A.X."/>
            <person name="Polz M.F."/>
        </authorList>
    </citation>
    <scope>NUCLEOTIDE SEQUENCE [LARGE SCALE GENOMIC DNA]</scope>
    <source>
        <strain evidence="7 8">FF146</strain>
    </source>
</reference>
<dbReference type="PANTHER" id="PTHR42948:SF1">
    <property type="entry name" value="TRANSPORTER"/>
    <property type="match status" value="1"/>
</dbReference>
<proteinExistence type="predicted"/>
<feature type="transmembrane region" description="Helical" evidence="6">
    <location>
        <begin position="150"/>
        <end position="168"/>
    </location>
</feature>
<feature type="transmembrane region" description="Helical" evidence="6">
    <location>
        <begin position="180"/>
        <end position="197"/>
    </location>
</feature>
<dbReference type="InterPro" id="IPR000175">
    <property type="entry name" value="Na/ntran_symport"/>
</dbReference>
<feature type="transmembrane region" description="Helical" evidence="6">
    <location>
        <begin position="92"/>
        <end position="113"/>
    </location>
</feature>
<keyword evidence="5 6" id="KW-0472">Membrane</keyword>
<keyword evidence="8" id="KW-1185">Reference proteome</keyword>
<feature type="transmembrane region" description="Helical" evidence="6">
    <location>
        <begin position="317"/>
        <end position="341"/>
    </location>
</feature>
<evidence type="ECO:0000256" key="3">
    <source>
        <dbReference type="ARBA" id="ARBA00022692"/>
    </source>
</evidence>
<comment type="caution">
    <text evidence="7">The sequence shown here is derived from an EMBL/GenBank/DDBJ whole genome shotgun (WGS) entry which is preliminary data.</text>
</comment>
<gene>
    <name evidence="7" type="ORF">ACED38_01340</name>
</gene>
<protein>
    <submittedName>
        <fullName evidence="7">Sodium-dependent transporter</fullName>
    </submittedName>
</protein>
<dbReference type="InterPro" id="IPR037272">
    <property type="entry name" value="SNS_sf"/>
</dbReference>
<feature type="transmembrane region" description="Helical" evidence="6">
    <location>
        <begin position="119"/>
        <end position="138"/>
    </location>
</feature>
<dbReference type="NCBIfam" id="NF037979">
    <property type="entry name" value="Na_transp"/>
    <property type="match status" value="1"/>
</dbReference>
<feature type="transmembrane region" description="Helical" evidence="6">
    <location>
        <begin position="20"/>
        <end position="38"/>
    </location>
</feature>
<keyword evidence="2" id="KW-0813">Transport</keyword>
<evidence type="ECO:0000256" key="5">
    <source>
        <dbReference type="ARBA" id="ARBA00023136"/>
    </source>
</evidence>
<feature type="transmembrane region" description="Helical" evidence="6">
    <location>
        <begin position="50"/>
        <end position="71"/>
    </location>
</feature>
<feature type="transmembrane region" description="Helical" evidence="6">
    <location>
        <begin position="436"/>
        <end position="453"/>
    </location>
</feature>
<sequence length="454" mass="49173">MIENRSSSQPREHFGSRLGFILAAAGAAVGLGNIWGFPTQAASNGGGAFLLVYLVMILVVALPMLIVEMAIGRHGQANPVDSMRSLTSNPMGKNVGGLIGWIGLSVPSAVLAFYSIVGGWLICFLLGALTELAGLDAATAWFKGFSVERNLFGTIVFYVLTILIVQGGVKQGIEKWSTRLMPALFILFGVLFIYIMMQDGAMQGLEHYLIPDFDKIWDKKLILAAMGQGFFSLTIGGCSMLIYGSYLSKKENLPKMAMNVTLVDTAVAFIAGLVVMPAMFVAMQKGVQIYAEDGSLLSSDTLVFTVLPLMFDSLGILGQLFAVVFFLLLTIAALTSSISMLECPVALVSERFNTRRTPTSWILGGLIALFSVVIVYNFGALFGLVATVATQYLQPSAALLFCLFGGWVWSRQSKIKELEQGCPDFQLGLFGKIWPMYVKFVCPILVATVIWASF</sequence>
<evidence type="ECO:0000313" key="7">
    <source>
        <dbReference type="EMBL" id="MEZ8193518.1"/>
    </source>
</evidence>
<feature type="transmembrane region" description="Helical" evidence="6">
    <location>
        <begin position="256"/>
        <end position="282"/>
    </location>
</feature>
<keyword evidence="4 6" id="KW-1133">Transmembrane helix</keyword>
<dbReference type="PROSITE" id="PS50267">
    <property type="entry name" value="NA_NEUROTRAN_SYMP_3"/>
    <property type="match status" value="1"/>
</dbReference>
<organism evidence="7 8">
    <name type="scientific">Vibrio cortegadensis</name>
    <dbReference type="NCBI Taxonomy" id="1328770"/>
    <lineage>
        <taxon>Bacteria</taxon>
        <taxon>Pseudomonadati</taxon>
        <taxon>Pseudomonadota</taxon>
        <taxon>Gammaproteobacteria</taxon>
        <taxon>Vibrionales</taxon>
        <taxon>Vibrionaceae</taxon>
        <taxon>Vibrio</taxon>
    </lineage>
</organism>
<dbReference type="InterPro" id="IPR047218">
    <property type="entry name" value="YocR/YhdH-like"/>
</dbReference>
<dbReference type="SUPFAM" id="SSF161070">
    <property type="entry name" value="SNF-like"/>
    <property type="match status" value="1"/>
</dbReference>
<accession>A0ABV4M3N5</accession>
<dbReference type="Proteomes" id="UP001569153">
    <property type="component" value="Unassembled WGS sequence"/>
</dbReference>
<feature type="transmembrane region" description="Helical" evidence="6">
    <location>
        <begin position="221"/>
        <end position="244"/>
    </location>
</feature>
<evidence type="ECO:0000313" key="8">
    <source>
        <dbReference type="Proteomes" id="UP001569153"/>
    </source>
</evidence>
<dbReference type="PANTHER" id="PTHR42948">
    <property type="entry name" value="TRANSPORTER"/>
    <property type="match status" value="1"/>
</dbReference>
<evidence type="ECO:0000256" key="4">
    <source>
        <dbReference type="ARBA" id="ARBA00022989"/>
    </source>
</evidence>
<dbReference type="CDD" id="cd10336">
    <property type="entry name" value="SLC6sbd_Tyt1-Like"/>
    <property type="match status" value="1"/>
</dbReference>
<evidence type="ECO:0000256" key="6">
    <source>
        <dbReference type="SAM" id="Phobius"/>
    </source>
</evidence>
<dbReference type="PRINTS" id="PR00176">
    <property type="entry name" value="NANEUSMPORT"/>
</dbReference>
<feature type="transmembrane region" description="Helical" evidence="6">
    <location>
        <begin position="392"/>
        <end position="410"/>
    </location>
</feature>
<keyword evidence="3 6" id="KW-0812">Transmembrane</keyword>